<evidence type="ECO:0000256" key="5">
    <source>
        <dbReference type="SAM" id="SignalP"/>
    </source>
</evidence>
<keyword evidence="7" id="KW-1185">Reference proteome</keyword>
<dbReference type="Gene3D" id="3.40.190.10">
    <property type="entry name" value="Periplasmic binding protein-like II"/>
    <property type="match status" value="1"/>
</dbReference>
<dbReference type="InterPro" id="IPR006059">
    <property type="entry name" value="SBP"/>
</dbReference>
<accession>A0A3D9JR72</accession>
<dbReference type="GO" id="GO:0030313">
    <property type="term" value="C:cell envelope"/>
    <property type="evidence" value="ECO:0007669"/>
    <property type="project" value="UniProtKB-SubCell"/>
</dbReference>
<dbReference type="PROSITE" id="PS51257">
    <property type="entry name" value="PROKAR_LIPOPROTEIN"/>
    <property type="match status" value="1"/>
</dbReference>
<gene>
    <name evidence="6" type="ORF">DFP98_11216</name>
</gene>
<dbReference type="RefSeq" id="WP_116061601.1">
    <property type="nucleotide sequence ID" value="NZ_QRDZ01000012.1"/>
</dbReference>
<organism evidence="6 7">
    <name type="scientific">Cohnella phaseoli</name>
    <dbReference type="NCBI Taxonomy" id="456490"/>
    <lineage>
        <taxon>Bacteria</taxon>
        <taxon>Bacillati</taxon>
        <taxon>Bacillota</taxon>
        <taxon>Bacilli</taxon>
        <taxon>Bacillales</taxon>
        <taxon>Paenibacillaceae</taxon>
        <taxon>Cohnella</taxon>
    </lineage>
</organism>
<comment type="subcellular location">
    <subcellularLocation>
        <location evidence="1">Cell envelope</location>
    </subcellularLocation>
</comment>
<dbReference type="EMBL" id="QRDZ01000012">
    <property type="protein sequence ID" value="RED76299.1"/>
    <property type="molecule type" value="Genomic_DNA"/>
</dbReference>
<evidence type="ECO:0000313" key="7">
    <source>
        <dbReference type="Proteomes" id="UP000256977"/>
    </source>
</evidence>
<sequence>MKKSLFAVLSFALLIGLMSACSGEGIKEGELAPLSKDEQVKIKVMSWDSNYFFQEYGNMFATQFPNVEIEVVSMQQMYNEMATETMEERLAKFLDVHKPDVLLLQGAEYEQLAGQGKLLALDSVIGQDKFETEGIHPAILKILREQGDGKLYGLSPDFTSSALYYNIDLFKKHGVELPKDSMSWEEVFELAKRFPTDGAKDSRIYGLSMDVYTRISTLIRQIGTEQDLRMLNADGSVFNIDTDSWRKVFQSAIGAAKSGALYVPTEADRMFNFTTMEEMYQRNLFVMGRSAMAFKSSYEVQEIVRAKEHLTGVAPVNWGIVTAPVDPSNRNQSGYLNLNNIFAVSADSANPRASWEFIKYINSDGFAKLKSKSLYGSILSRMKHNPDTDGRSMEPFYKLEPKNNPNNEYTKAPVQFFTALASFIDAEVDAVMNDKRTVEEAIQTIQEKGEAELLKARKTAEAQEGRDNSDD</sequence>
<keyword evidence="4 5" id="KW-0732">Signal</keyword>
<name>A0A3D9JR72_9BACL</name>
<evidence type="ECO:0000256" key="1">
    <source>
        <dbReference type="ARBA" id="ARBA00004196"/>
    </source>
</evidence>
<feature type="chain" id="PRO_5017795262" evidence="5">
    <location>
        <begin position="23"/>
        <end position="471"/>
    </location>
</feature>
<dbReference type="Proteomes" id="UP000256977">
    <property type="component" value="Unassembled WGS sequence"/>
</dbReference>
<evidence type="ECO:0000256" key="4">
    <source>
        <dbReference type="ARBA" id="ARBA00022729"/>
    </source>
</evidence>
<feature type="signal peptide" evidence="5">
    <location>
        <begin position="1"/>
        <end position="22"/>
    </location>
</feature>
<dbReference type="InterPro" id="IPR050490">
    <property type="entry name" value="Bact_solute-bd_prot1"/>
</dbReference>
<protein>
    <submittedName>
        <fullName evidence="6">Multiple sugar transport system substrate-binding protein</fullName>
    </submittedName>
</protein>
<keyword evidence="6" id="KW-0762">Sugar transport</keyword>
<comment type="caution">
    <text evidence="6">The sequence shown here is derived from an EMBL/GenBank/DDBJ whole genome shotgun (WGS) entry which is preliminary data.</text>
</comment>
<comment type="similarity">
    <text evidence="2">Belongs to the bacterial solute-binding protein 1 family.</text>
</comment>
<dbReference type="PANTHER" id="PTHR43649">
    <property type="entry name" value="ARABINOSE-BINDING PROTEIN-RELATED"/>
    <property type="match status" value="1"/>
</dbReference>
<reference evidence="6 7" key="1">
    <citation type="submission" date="2018-07" db="EMBL/GenBank/DDBJ databases">
        <title>Genomic Encyclopedia of Type Strains, Phase III (KMG-III): the genomes of soil and plant-associated and newly described type strains.</title>
        <authorList>
            <person name="Whitman W."/>
        </authorList>
    </citation>
    <scope>NUCLEOTIDE SEQUENCE [LARGE SCALE GENOMIC DNA]</scope>
    <source>
        <strain evidence="6 7">CECT 7287</strain>
    </source>
</reference>
<evidence type="ECO:0000256" key="3">
    <source>
        <dbReference type="ARBA" id="ARBA00022448"/>
    </source>
</evidence>
<dbReference type="Pfam" id="PF01547">
    <property type="entry name" value="SBP_bac_1"/>
    <property type="match status" value="1"/>
</dbReference>
<evidence type="ECO:0000256" key="2">
    <source>
        <dbReference type="ARBA" id="ARBA00008520"/>
    </source>
</evidence>
<dbReference type="AlphaFoldDB" id="A0A3D9JR72"/>
<evidence type="ECO:0000313" key="6">
    <source>
        <dbReference type="EMBL" id="RED76299.1"/>
    </source>
</evidence>
<proteinExistence type="inferred from homology"/>
<keyword evidence="3" id="KW-0813">Transport</keyword>
<dbReference type="OrthoDB" id="2675752at2"/>
<dbReference type="PANTHER" id="PTHR43649:SF31">
    <property type="entry name" value="SN-GLYCEROL-3-PHOSPHATE-BINDING PERIPLASMIC PROTEIN UGPB"/>
    <property type="match status" value="1"/>
</dbReference>
<dbReference type="SUPFAM" id="SSF53850">
    <property type="entry name" value="Periplasmic binding protein-like II"/>
    <property type="match status" value="1"/>
</dbReference>